<reference evidence="2 3" key="1">
    <citation type="journal article" date="2010" name="Environ. Microbiol.">
        <title>Annotation and overview of the Pseudomonas savastanoi pv. savastanoi NCPPB 3335 draft genome reveals the virulence gene complement of a tumour-inducing pathogen of woody hosts.</title>
        <authorList>
            <person name="Rodriguez-Palenzuela P."/>
            <person name="Matas I.M."/>
            <person name="Murillo J."/>
            <person name="Lopez-Solanilla E."/>
            <person name="Bardaji L."/>
            <person name="Perez-Martinez I."/>
            <person name="Rodriguez-Moskera M.E."/>
            <person name="Penyalver R."/>
            <person name="Lopez M.M."/>
            <person name="Quesada J.M."/>
            <person name="Biehl B.S."/>
            <person name="Perna N.T."/>
            <person name="Glasner J.D."/>
            <person name="Cabot E.L."/>
            <person name="Neeno-Eckwall E."/>
            <person name="Ramos C."/>
        </authorList>
    </citation>
    <scope>NUCLEOTIDE SEQUENCE [LARGE SCALE GENOMIC DNA]</scope>
    <source>
        <strain evidence="2 3">NCPPB 3335</strain>
    </source>
</reference>
<dbReference type="Pfam" id="PF09327">
    <property type="entry name" value="Phage_Tail_Tip"/>
    <property type="match status" value="1"/>
</dbReference>
<dbReference type="AlphaFoldDB" id="A0ABC8BEV6"/>
<gene>
    <name evidence="2" type="ORF">PSA3335_15930</name>
</gene>
<protein>
    <recommendedName>
        <fullName evidence="1">Tip attachment protein J central straight fiber domain-containing protein</fullName>
    </recommendedName>
</protein>
<organism evidence="2 3">
    <name type="scientific">Pseudomonas savastanoi pv. savastanoi NCPPB 3335</name>
    <dbReference type="NCBI Taxonomy" id="693985"/>
    <lineage>
        <taxon>Bacteria</taxon>
        <taxon>Pseudomonadati</taxon>
        <taxon>Pseudomonadota</taxon>
        <taxon>Gammaproteobacteria</taxon>
        <taxon>Pseudomonadales</taxon>
        <taxon>Pseudomonadaceae</taxon>
        <taxon>Pseudomonas</taxon>
    </lineage>
</organism>
<evidence type="ECO:0000259" key="1">
    <source>
        <dbReference type="Pfam" id="PF09327"/>
    </source>
</evidence>
<name>A0ABC8BEV6_PSESS</name>
<dbReference type="InterPro" id="IPR015406">
    <property type="entry name" value="GpJ_CSF"/>
</dbReference>
<feature type="domain" description="Tip attachment protein J central straight fiber" evidence="1">
    <location>
        <begin position="11"/>
        <end position="69"/>
    </location>
</feature>
<accession>A0ABC8BEV6</accession>
<sequence length="86" mass="9431">MESPRNPGRFKTFIRSAFIEDGSISWLKVGNLQSSDYVANVSGWLLPKTGPWQLNGSMADGRRSTISNSSIKMYHANGVLGIDLSL</sequence>
<dbReference type="EMBL" id="CP008742">
    <property type="protein sequence ID" value="ARD12424.1"/>
    <property type="molecule type" value="Genomic_DNA"/>
</dbReference>
<dbReference type="KEGG" id="psav:PSA3335_15930"/>
<evidence type="ECO:0000313" key="2">
    <source>
        <dbReference type="EMBL" id="ARD12424.1"/>
    </source>
</evidence>
<dbReference type="Proteomes" id="UP000005729">
    <property type="component" value="Chromosome"/>
</dbReference>
<evidence type="ECO:0000313" key="3">
    <source>
        <dbReference type="Proteomes" id="UP000005729"/>
    </source>
</evidence>
<proteinExistence type="predicted"/>